<feature type="region of interest" description="Disordered" evidence="1">
    <location>
        <begin position="1"/>
        <end position="48"/>
    </location>
</feature>
<dbReference type="STRING" id="4555.K3XZR3"/>
<keyword evidence="2" id="KW-1133">Transmembrane helix</keyword>
<evidence type="ECO:0000313" key="3">
    <source>
        <dbReference type="EnsemblPlants" id="KQL11400"/>
    </source>
</evidence>
<sequence>MPRWTKESPAVVLRSPRNRSHGITSLRPTLPSSRPDASSVLPDVSPISAPLAPFYSRRRRRRRKAARWQVGDWRAMAPPGSRRWAYVRLMAGTILGGVLGFYVMHRIETSYKERMEERLRRYEAHMLAKAQEAQQLQDEAQREDKAQLLPDS</sequence>
<dbReference type="Gramene" id="KQL11400">
    <property type="protein sequence ID" value="KQL11400"/>
    <property type="gene ID" value="SETIT_007424mg"/>
</dbReference>
<dbReference type="Proteomes" id="UP000004995">
    <property type="component" value="Unassembled WGS sequence"/>
</dbReference>
<evidence type="ECO:0000256" key="1">
    <source>
        <dbReference type="SAM" id="MobiDB-lite"/>
    </source>
</evidence>
<dbReference type="HOGENOM" id="CLU_1725461_0_0_1"/>
<organism evidence="3 4">
    <name type="scientific">Setaria italica</name>
    <name type="common">Foxtail millet</name>
    <name type="synonym">Panicum italicum</name>
    <dbReference type="NCBI Taxonomy" id="4555"/>
    <lineage>
        <taxon>Eukaryota</taxon>
        <taxon>Viridiplantae</taxon>
        <taxon>Streptophyta</taxon>
        <taxon>Embryophyta</taxon>
        <taxon>Tracheophyta</taxon>
        <taxon>Spermatophyta</taxon>
        <taxon>Magnoliopsida</taxon>
        <taxon>Liliopsida</taxon>
        <taxon>Poales</taxon>
        <taxon>Poaceae</taxon>
        <taxon>PACMAD clade</taxon>
        <taxon>Panicoideae</taxon>
        <taxon>Panicodae</taxon>
        <taxon>Paniceae</taxon>
        <taxon>Cenchrinae</taxon>
        <taxon>Setaria</taxon>
    </lineage>
</organism>
<dbReference type="eggNOG" id="ENOG502S7CH">
    <property type="taxonomic scope" value="Eukaryota"/>
</dbReference>
<dbReference type="InParanoid" id="K3XZR3"/>
<protein>
    <submittedName>
        <fullName evidence="3">Uncharacterized protein</fullName>
    </submittedName>
</protein>
<keyword evidence="2" id="KW-0812">Transmembrane</keyword>
<proteinExistence type="predicted"/>
<evidence type="ECO:0000313" key="4">
    <source>
        <dbReference type="Proteomes" id="UP000004995"/>
    </source>
</evidence>
<dbReference type="EMBL" id="AGNK02002608">
    <property type="status" value="NOT_ANNOTATED_CDS"/>
    <property type="molecule type" value="Genomic_DNA"/>
</dbReference>
<reference evidence="3" key="2">
    <citation type="submission" date="2018-08" db="UniProtKB">
        <authorList>
            <consortium name="EnsemblPlants"/>
        </authorList>
    </citation>
    <scope>IDENTIFICATION</scope>
    <source>
        <strain evidence="3">Yugu1</strain>
    </source>
</reference>
<keyword evidence="4" id="KW-1185">Reference proteome</keyword>
<name>K3XZR3_SETIT</name>
<feature type="transmembrane region" description="Helical" evidence="2">
    <location>
        <begin position="85"/>
        <end position="104"/>
    </location>
</feature>
<dbReference type="AlphaFoldDB" id="K3XZR3"/>
<dbReference type="FunCoup" id="K3XZR3">
    <property type="interactions" value="33"/>
</dbReference>
<evidence type="ECO:0000256" key="2">
    <source>
        <dbReference type="SAM" id="Phobius"/>
    </source>
</evidence>
<feature type="compositionally biased region" description="Polar residues" evidence="1">
    <location>
        <begin position="21"/>
        <end position="36"/>
    </location>
</feature>
<dbReference type="EnsemblPlants" id="KQL11400">
    <property type="protein sequence ID" value="KQL11400"/>
    <property type="gene ID" value="SETIT_007424mg"/>
</dbReference>
<reference evidence="4" key="1">
    <citation type="journal article" date="2012" name="Nat. Biotechnol.">
        <title>Reference genome sequence of the model plant Setaria.</title>
        <authorList>
            <person name="Bennetzen J.L."/>
            <person name="Schmutz J."/>
            <person name="Wang H."/>
            <person name="Percifield R."/>
            <person name="Hawkins J."/>
            <person name="Pontaroli A.C."/>
            <person name="Estep M."/>
            <person name="Feng L."/>
            <person name="Vaughn J.N."/>
            <person name="Grimwood J."/>
            <person name="Jenkins J."/>
            <person name="Barry K."/>
            <person name="Lindquist E."/>
            <person name="Hellsten U."/>
            <person name="Deshpande S."/>
            <person name="Wang X."/>
            <person name="Wu X."/>
            <person name="Mitros T."/>
            <person name="Triplett J."/>
            <person name="Yang X."/>
            <person name="Ye C.Y."/>
            <person name="Mauro-Herrera M."/>
            <person name="Wang L."/>
            <person name="Li P."/>
            <person name="Sharma M."/>
            <person name="Sharma R."/>
            <person name="Ronald P.C."/>
            <person name="Panaud O."/>
            <person name="Kellogg E.A."/>
            <person name="Brutnell T.P."/>
            <person name="Doust A.N."/>
            <person name="Tuskan G.A."/>
            <person name="Rokhsar D."/>
            <person name="Devos K.M."/>
        </authorList>
    </citation>
    <scope>NUCLEOTIDE SEQUENCE [LARGE SCALE GENOMIC DNA]</scope>
    <source>
        <strain evidence="4">cv. Yugu1</strain>
    </source>
</reference>
<feature type="region of interest" description="Disordered" evidence="1">
    <location>
        <begin position="133"/>
        <end position="152"/>
    </location>
</feature>
<keyword evidence="2" id="KW-0472">Membrane</keyword>
<accession>K3XZR3</accession>